<accession>A0A2H9TI97</accession>
<evidence type="ECO:0000313" key="2">
    <source>
        <dbReference type="EMBL" id="PJF17449.1"/>
    </source>
</evidence>
<feature type="transmembrane region" description="Helical" evidence="1">
    <location>
        <begin position="186"/>
        <end position="212"/>
    </location>
</feature>
<reference evidence="2 3" key="1">
    <citation type="submission" date="2016-10" db="EMBL/GenBank/DDBJ databases">
        <title>The genome of Paramicrosporidium saccamoebae is the missing link in understanding Cryptomycota and Microsporidia evolution.</title>
        <authorList>
            <person name="Quandt C.A."/>
            <person name="Beaudet D."/>
            <person name="Corsaro D."/>
            <person name="Michel R."/>
            <person name="Corradi N."/>
            <person name="James T."/>
        </authorList>
    </citation>
    <scope>NUCLEOTIDE SEQUENCE [LARGE SCALE GENOMIC DNA]</scope>
    <source>
        <strain evidence="2 3">KSL3</strain>
    </source>
</reference>
<keyword evidence="1" id="KW-1133">Transmembrane helix</keyword>
<protein>
    <submittedName>
        <fullName evidence="2">Uncharacterized protein</fullName>
    </submittedName>
</protein>
<feature type="transmembrane region" description="Helical" evidence="1">
    <location>
        <begin position="142"/>
        <end position="166"/>
    </location>
</feature>
<name>A0A2H9TI97_9FUNG</name>
<dbReference type="EMBL" id="MTSL01000174">
    <property type="protein sequence ID" value="PJF17449.1"/>
    <property type="molecule type" value="Genomic_DNA"/>
</dbReference>
<feature type="transmembrane region" description="Helical" evidence="1">
    <location>
        <begin position="42"/>
        <end position="64"/>
    </location>
</feature>
<keyword evidence="3" id="KW-1185">Reference proteome</keyword>
<proteinExistence type="predicted"/>
<gene>
    <name evidence="2" type="ORF">PSACC_02757</name>
</gene>
<evidence type="ECO:0000256" key="1">
    <source>
        <dbReference type="SAM" id="Phobius"/>
    </source>
</evidence>
<dbReference type="Proteomes" id="UP000240830">
    <property type="component" value="Unassembled WGS sequence"/>
</dbReference>
<organism evidence="2 3">
    <name type="scientific">Paramicrosporidium saccamoebae</name>
    <dbReference type="NCBI Taxonomy" id="1246581"/>
    <lineage>
        <taxon>Eukaryota</taxon>
        <taxon>Fungi</taxon>
        <taxon>Fungi incertae sedis</taxon>
        <taxon>Cryptomycota</taxon>
        <taxon>Cryptomycota incertae sedis</taxon>
        <taxon>Paramicrosporidium</taxon>
    </lineage>
</organism>
<evidence type="ECO:0000313" key="3">
    <source>
        <dbReference type="Proteomes" id="UP000240830"/>
    </source>
</evidence>
<feature type="transmembrane region" description="Helical" evidence="1">
    <location>
        <begin position="94"/>
        <end position="122"/>
    </location>
</feature>
<dbReference type="AlphaFoldDB" id="A0A2H9TI97"/>
<keyword evidence="1" id="KW-0472">Membrane</keyword>
<keyword evidence="1" id="KW-0812">Transmembrane</keyword>
<comment type="caution">
    <text evidence="2">The sequence shown here is derived from an EMBL/GenBank/DDBJ whole genome shotgun (WGS) entry which is preliminary data.</text>
</comment>
<sequence>MFQVAHHETVGPNLPNRRIVPSKSGIIKSKNRRSGRKMCGRFWRSTTLSVASFLLDSVALLGGIHQPILRELYWLHPPHVFPFGLWNHAGTPKLALFVLIWTLRILALGRWVMALGFIRFLYVFHGHRYTCETRTATISKILLALSALRLLFGVVLCGLFWCVYVPTVLPYASLSNLTSLISRGLIGPATFTTMSSTVLDVGAVIMSTYYLCRQEQWRKFNHEMSLLAWP</sequence>